<evidence type="ECO:0000313" key="2">
    <source>
        <dbReference type="EMBL" id="SUQ19201.1"/>
    </source>
</evidence>
<gene>
    <name evidence="2" type="ORF">SAMN05661053_0429</name>
</gene>
<protein>
    <recommendedName>
        <fullName evidence="4">Lipoprotein</fullName>
    </recommendedName>
</protein>
<accession>A0A380RV80</accession>
<name>A0A380RV80_FIBSU</name>
<keyword evidence="1" id="KW-0732">Signal</keyword>
<evidence type="ECO:0000256" key="1">
    <source>
        <dbReference type="SAM" id="SignalP"/>
    </source>
</evidence>
<proteinExistence type="predicted"/>
<dbReference type="AlphaFoldDB" id="A0A380RV80"/>
<dbReference type="PROSITE" id="PS51257">
    <property type="entry name" value="PROKAR_LIPOPROTEIN"/>
    <property type="match status" value="1"/>
</dbReference>
<dbReference type="Proteomes" id="UP000255423">
    <property type="component" value="Unassembled WGS sequence"/>
</dbReference>
<feature type="chain" id="PRO_5016855305" description="Lipoprotein" evidence="1">
    <location>
        <begin position="22"/>
        <end position="130"/>
    </location>
</feature>
<evidence type="ECO:0000313" key="3">
    <source>
        <dbReference type="Proteomes" id="UP000255423"/>
    </source>
</evidence>
<evidence type="ECO:0008006" key="4">
    <source>
        <dbReference type="Google" id="ProtNLM"/>
    </source>
</evidence>
<reference evidence="2 3" key="1">
    <citation type="submission" date="2017-08" db="EMBL/GenBank/DDBJ databases">
        <authorList>
            <person name="de Groot N.N."/>
        </authorList>
    </citation>
    <scope>NUCLEOTIDE SEQUENCE [LARGE SCALE GENOMIC DNA]</scope>
    <source>
        <strain evidence="2 3">HM2</strain>
    </source>
</reference>
<organism evidence="2 3">
    <name type="scientific">Fibrobacter succinogenes</name>
    <name type="common">Bacteroides succinogenes</name>
    <dbReference type="NCBI Taxonomy" id="833"/>
    <lineage>
        <taxon>Bacteria</taxon>
        <taxon>Pseudomonadati</taxon>
        <taxon>Fibrobacterota</taxon>
        <taxon>Fibrobacteria</taxon>
        <taxon>Fibrobacterales</taxon>
        <taxon>Fibrobacteraceae</taxon>
        <taxon>Fibrobacter</taxon>
    </lineage>
</organism>
<feature type="signal peptide" evidence="1">
    <location>
        <begin position="1"/>
        <end position="21"/>
    </location>
</feature>
<dbReference type="EMBL" id="UHJL01000001">
    <property type="protein sequence ID" value="SUQ19201.1"/>
    <property type="molecule type" value="Genomic_DNA"/>
</dbReference>
<sequence>MKVKILILLACLCLMALTSCSQIPYVLVNAPKNPTPLQPGAVVRIVDAAEIPVIPENNTYLGTVQTNDGACSLENSAQVLLDVAQSVGANLIYIKKFSERDSRYSDGIFTPTHCDIVTADLLYVDFGGAE</sequence>